<reference evidence="2 4" key="1">
    <citation type="submission" date="2016-10" db="EMBL/GenBank/DDBJ databases">
        <authorList>
            <person name="de Groot N.N."/>
        </authorList>
    </citation>
    <scope>NUCLEOTIDE SEQUENCE [LARGE SCALE GENOMIC DNA]</scope>
    <source>
        <strain evidence="2 4">DSM 22788</strain>
    </source>
</reference>
<feature type="transmembrane region" description="Helical" evidence="1">
    <location>
        <begin position="65"/>
        <end position="86"/>
    </location>
</feature>
<gene>
    <name evidence="2" type="ORF">SAMN04488565_0016</name>
    <name evidence="3" type="ORF">SAMN04488565_0070</name>
</gene>
<keyword evidence="1" id="KW-0812">Transmembrane</keyword>
<name>A0A1H0XPJ2_9MICO</name>
<dbReference type="RefSeq" id="WP_010156193.1">
    <property type="nucleotide sequence ID" value="NZ_FNKB01000001.1"/>
</dbReference>
<evidence type="ECO:0000256" key="1">
    <source>
        <dbReference type="SAM" id="Phobius"/>
    </source>
</evidence>
<dbReference type="EMBL" id="FNKB01000001">
    <property type="protein sequence ID" value="SDQ05333.1"/>
    <property type="molecule type" value="Genomic_DNA"/>
</dbReference>
<dbReference type="EMBL" id="FNKB01000001">
    <property type="protein sequence ID" value="SDQ04868.1"/>
    <property type="molecule type" value="Genomic_DNA"/>
</dbReference>
<organism evidence="2 4">
    <name type="scientific">Leucobacter chromiiresistens</name>
    <dbReference type="NCBI Taxonomy" id="1079994"/>
    <lineage>
        <taxon>Bacteria</taxon>
        <taxon>Bacillati</taxon>
        <taxon>Actinomycetota</taxon>
        <taxon>Actinomycetes</taxon>
        <taxon>Micrococcales</taxon>
        <taxon>Microbacteriaceae</taxon>
        <taxon>Leucobacter</taxon>
    </lineage>
</organism>
<dbReference type="Proteomes" id="UP000182690">
    <property type="component" value="Unassembled WGS sequence"/>
</dbReference>
<keyword evidence="1" id="KW-0472">Membrane</keyword>
<dbReference type="STRING" id="1079994.SAMN04488565_0016"/>
<protein>
    <submittedName>
        <fullName evidence="2">Uncharacterized protein</fullName>
    </submittedName>
</protein>
<accession>A0A1H0XPJ2</accession>
<sequence length="100" mass="10723">MEIQIPAIPAGVLTLLAFFSPFAIALINHPSWPSGSKRIVSIVVSVVLAAIVLVLYFVMTGDVVPHWPVFVLLAIVVQQAAYALILKTSAKNIEGKYGAH</sequence>
<evidence type="ECO:0000313" key="3">
    <source>
        <dbReference type="EMBL" id="SDQ05333.1"/>
    </source>
</evidence>
<dbReference type="AlphaFoldDB" id="A0A1H0XPJ2"/>
<evidence type="ECO:0000313" key="4">
    <source>
        <dbReference type="Proteomes" id="UP000182690"/>
    </source>
</evidence>
<proteinExistence type="predicted"/>
<feature type="transmembrane region" description="Helical" evidence="1">
    <location>
        <begin position="39"/>
        <end position="59"/>
    </location>
</feature>
<dbReference type="OrthoDB" id="5125630at2"/>
<evidence type="ECO:0000313" key="2">
    <source>
        <dbReference type="EMBL" id="SDQ04868.1"/>
    </source>
</evidence>
<keyword evidence="1" id="KW-1133">Transmembrane helix</keyword>
<feature type="transmembrane region" description="Helical" evidence="1">
    <location>
        <begin position="6"/>
        <end position="27"/>
    </location>
</feature>